<keyword evidence="2" id="KW-0732">Signal</keyword>
<dbReference type="RefSeq" id="WP_339959710.1">
    <property type="nucleotide sequence ID" value="NZ_JAWMWH010000001.1"/>
</dbReference>
<keyword evidence="4" id="KW-1185">Reference proteome</keyword>
<organism evidence="3 4">
    <name type="scientific">Nicoliella lavandulae</name>
    <dbReference type="NCBI Taxonomy" id="3082954"/>
    <lineage>
        <taxon>Bacteria</taxon>
        <taxon>Bacillati</taxon>
        <taxon>Bacillota</taxon>
        <taxon>Bacilli</taxon>
        <taxon>Lactobacillales</taxon>
        <taxon>Lactobacillaceae</taxon>
        <taxon>Nicoliella</taxon>
    </lineage>
</organism>
<dbReference type="EMBL" id="JAWMWH010000001">
    <property type="protein sequence ID" value="MEJ6399877.1"/>
    <property type="molecule type" value="Genomic_DNA"/>
</dbReference>
<protein>
    <recommendedName>
        <fullName evidence="5">Surface layer protein A domain-containing protein</fullName>
    </recommendedName>
</protein>
<name>A0ABU8SIZ0_9LACO</name>
<proteinExistence type="predicted"/>
<evidence type="ECO:0000256" key="2">
    <source>
        <dbReference type="SAM" id="SignalP"/>
    </source>
</evidence>
<evidence type="ECO:0000256" key="1">
    <source>
        <dbReference type="SAM" id="MobiDB-lite"/>
    </source>
</evidence>
<feature type="region of interest" description="Disordered" evidence="1">
    <location>
        <begin position="128"/>
        <end position="155"/>
    </location>
</feature>
<sequence length="309" mass="33109">MNYKHALVALAATVTLGLSPALSSNVHAATPKATSSYWSKKNTVYSVKIKKNVKAIKATYVTGKGLNLTKKTVTLKKGRIVTLLKNNNGDWVCITSGKNNESNYYIVTDSNLVKSTSWFKLQKAIKTNSSSSSNSNNSSNKNSSSNSSSSSKKTNTVTTVNSAYKTAQSSVPSSTDFQDAFVSPNSNAANINGTTITPGNKYSVKLIDMGGSAVYQIKLSDNNIVTVPYSNTSDNTFVFLTTNVYNYGNDGNTFISAYSPDSSDAVVSSSFKPTSGTIWYTTSNINSSQVTPTGAYVYNAQSNNWSKVK</sequence>
<reference evidence="3 4" key="1">
    <citation type="submission" date="2023-10" db="EMBL/GenBank/DDBJ databases">
        <title>Nicoliella lavandulae sp. nov. isolated from Lavandula angustifolia flowers.</title>
        <authorList>
            <person name="Alcantara C."/>
            <person name="Zuniga M."/>
            <person name="Landete J.M."/>
            <person name="Monedero V."/>
        </authorList>
    </citation>
    <scope>NUCLEOTIDE SEQUENCE [LARGE SCALE GENOMIC DNA]</scope>
    <source>
        <strain evidence="3 4">Es01</strain>
    </source>
</reference>
<evidence type="ECO:0008006" key="5">
    <source>
        <dbReference type="Google" id="ProtNLM"/>
    </source>
</evidence>
<evidence type="ECO:0000313" key="4">
    <source>
        <dbReference type="Proteomes" id="UP001370590"/>
    </source>
</evidence>
<feature type="chain" id="PRO_5046945913" description="Surface layer protein A domain-containing protein" evidence="2">
    <location>
        <begin position="29"/>
        <end position="309"/>
    </location>
</feature>
<accession>A0ABU8SIZ0</accession>
<evidence type="ECO:0000313" key="3">
    <source>
        <dbReference type="EMBL" id="MEJ6399877.1"/>
    </source>
</evidence>
<dbReference type="Proteomes" id="UP001370590">
    <property type="component" value="Unassembled WGS sequence"/>
</dbReference>
<feature type="signal peptide" evidence="2">
    <location>
        <begin position="1"/>
        <end position="28"/>
    </location>
</feature>
<gene>
    <name evidence="3" type="ORF">R4146_01565</name>
</gene>
<comment type="caution">
    <text evidence="3">The sequence shown here is derived from an EMBL/GenBank/DDBJ whole genome shotgun (WGS) entry which is preliminary data.</text>
</comment>